<reference evidence="1" key="1">
    <citation type="submission" date="2020-10" db="EMBL/GenBank/DDBJ databases">
        <title>ChiBAC.</title>
        <authorList>
            <person name="Zenner C."/>
            <person name="Hitch T.C.A."/>
            <person name="Clavel T."/>
        </authorList>
    </citation>
    <scope>NUCLEOTIDE SEQUENCE</scope>
    <source>
        <strain evidence="1">DSM 107454</strain>
    </source>
</reference>
<evidence type="ECO:0000313" key="1">
    <source>
        <dbReference type="EMBL" id="MBE5040760.1"/>
    </source>
</evidence>
<dbReference type="Proteomes" id="UP000806542">
    <property type="component" value="Unassembled WGS sequence"/>
</dbReference>
<sequence length="222" mass="25707">MAINVCNENEQEKMLKSITKQLCELLVISKNMEQVNGCTDEVALGRLVNDFIAKCEKITCYARNFAIRSFLAPSEMLLSNAAQIQGIKVRKNGEILEIEMPFLLPKKLHKNSKFICDPLYYVLTEVSETIELKVEERAVVCFVHIYDKTDKHVRPRDYDNVEAKRVLDIVALFALRDDGAEFCDIVNSMEYGDENKTCIFVMPERCYFRWKFDRGKQVENGR</sequence>
<organism evidence="1 2">
    <name type="scientific">Ructibacterium gallinarum</name>
    <dbReference type="NCBI Taxonomy" id="2779355"/>
    <lineage>
        <taxon>Bacteria</taxon>
        <taxon>Bacillati</taxon>
        <taxon>Bacillota</taxon>
        <taxon>Clostridia</taxon>
        <taxon>Eubacteriales</taxon>
        <taxon>Oscillospiraceae</taxon>
        <taxon>Ructibacterium</taxon>
    </lineage>
</organism>
<dbReference type="Pfam" id="PF19595">
    <property type="entry name" value="DUF6100"/>
    <property type="match status" value="1"/>
</dbReference>
<accession>A0A9D5M532</accession>
<evidence type="ECO:0000313" key="2">
    <source>
        <dbReference type="Proteomes" id="UP000806542"/>
    </source>
</evidence>
<name>A0A9D5M532_9FIRM</name>
<gene>
    <name evidence="1" type="ORF">INF28_09845</name>
</gene>
<keyword evidence="2" id="KW-1185">Reference proteome</keyword>
<comment type="caution">
    <text evidence="1">The sequence shown here is derived from an EMBL/GenBank/DDBJ whole genome shotgun (WGS) entry which is preliminary data.</text>
</comment>
<dbReference type="EMBL" id="JADCKB010000022">
    <property type="protein sequence ID" value="MBE5040760.1"/>
    <property type="molecule type" value="Genomic_DNA"/>
</dbReference>
<proteinExistence type="predicted"/>
<dbReference type="AlphaFoldDB" id="A0A9D5M532"/>
<dbReference type="InterPro" id="IPR046082">
    <property type="entry name" value="DUF6100"/>
</dbReference>
<protein>
    <submittedName>
        <fullName evidence="1">Uncharacterized protein</fullName>
    </submittedName>
</protein>
<dbReference type="RefSeq" id="WP_226393314.1">
    <property type="nucleotide sequence ID" value="NZ_JADCKB010000022.1"/>
</dbReference>